<dbReference type="Proteomes" id="UP000295399">
    <property type="component" value="Unassembled WGS sequence"/>
</dbReference>
<sequence length="154" mass="16239">MARKMPATPARRRRLGRRPAARPAAPAAASAGALALVIATAGGWPGAAAQNVLMDEKTVLETCIRDHGDAGRCRCYLGVIKAEAGPELYEATVAYVAATFSGDAKAVDRVRQRFDLTAEREQAMVERLRAASATASEVCEAAARRQSGRDGGSR</sequence>
<dbReference type="RefSeq" id="WP_132707612.1">
    <property type="nucleotide sequence ID" value="NZ_JACIGF010000002.1"/>
</dbReference>
<keyword evidence="3" id="KW-1185">Reference proteome</keyword>
<name>A0A4R2PS99_RHOSA</name>
<accession>A0A4R2PS99</accession>
<evidence type="ECO:0000313" key="3">
    <source>
        <dbReference type="Proteomes" id="UP000295399"/>
    </source>
</evidence>
<dbReference type="AlphaFoldDB" id="A0A4R2PS99"/>
<organism evidence="2 3">
    <name type="scientific">Rhodothalassium salexigens DSM 2132</name>
    <dbReference type="NCBI Taxonomy" id="1188247"/>
    <lineage>
        <taxon>Bacteria</taxon>
        <taxon>Pseudomonadati</taxon>
        <taxon>Pseudomonadota</taxon>
        <taxon>Alphaproteobacteria</taxon>
        <taxon>Rhodothalassiales</taxon>
        <taxon>Rhodothalassiaceae</taxon>
        <taxon>Rhodothalassium</taxon>
    </lineage>
</organism>
<evidence type="ECO:0000313" key="2">
    <source>
        <dbReference type="EMBL" id="TCP37964.1"/>
    </source>
</evidence>
<protein>
    <submittedName>
        <fullName evidence="2">Uncharacterized protein</fullName>
    </submittedName>
</protein>
<dbReference type="InParanoid" id="A0A4R2PS99"/>
<comment type="caution">
    <text evidence="2">The sequence shown here is derived from an EMBL/GenBank/DDBJ whole genome shotgun (WGS) entry which is preliminary data.</text>
</comment>
<proteinExistence type="predicted"/>
<reference evidence="2 3" key="1">
    <citation type="submission" date="2019-03" db="EMBL/GenBank/DDBJ databases">
        <title>Genomic Encyclopedia of Type Strains, Phase IV (KMG-IV): sequencing the most valuable type-strain genomes for metagenomic binning, comparative biology and taxonomic classification.</title>
        <authorList>
            <person name="Goeker M."/>
        </authorList>
    </citation>
    <scope>NUCLEOTIDE SEQUENCE [LARGE SCALE GENOMIC DNA]</scope>
    <source>
        <strain evidence="2 3">DSM 2132</strain>
    </source>
</reference>
<feature type="region of interest" description="Disordered" evidence="1">
    <location>
        <begin position="1"/>
        <end position="24"/>
    </location>
</feature>
<evidence type="ECO:0000256" key="1">
    <source>
        <dbReference type="SAM" id="MobiDB-lite"/>
    </source>
</evidence>
<dbReference type="EMBL" id="SLXO01000002">
    <property type="protein sequence ID" value="TCP37964.1"/>
    <property type="molecule type" value="Genomic_DNA"/>
</dbReference>
<feature type="compositionally biased region" description="Basic residues" evidence="1">
    <location>
        <begin position="10"/>
        <end position="20"/>
    </location>
</feature>
<gene>
    <name evidence="2" type="ORF">EV659_102375</name>
</gene>